<feature type="domain" description="Ketoreductase" evidence="5">
    <location>
        <begin position="50"/>
        <end position="231"/>
    </location>
</feature>
<evidence type="ECO:0000259" key="5">
    <source>
        <dbReference type="SMART" id="SM00822"/>
    </source>
</evidence>
<evidence type="ECO:0000256" key="1">
    <source>
        <dbReference type="ARBA" id="ARBA00006484"/>
    </source>
</evidence>
<accession>A0A840P266</accession>
<reference evidence="6 7" key="1">
    <citation type="submission" date="2020-08" db="EMBL/GenBank/DDBJ databases">
        <title>Genomic Encyclopedia of Type Strains, Phase IV (KMG-IV): sequencing the most valuable type-strain genomes for metagenomic binning, comparative biology and taxonomic classification.</title>
        <authorList>
            <person name="Goeker M."/>
        </authorList>
    </citation>
    <scope>NUCLEOTIDE SEQUENCE [LARGE SCALE GENOMIC DNA]</scope>
    <source>
        <strain evidence="6 7">DSM 45615</strain>
    </source>
</reference>
<dbReference type="PRINTS" id="PR00080">
    <property type="entry name" value="SDRFAMILY"/>
</dbReference>
<name>A0A840P266_9ACTN</name>
<evidence type="ECO:0000313" key="7">
    <source>
        <dbReference type="Proteomes" id="UP000578449"/>
    </source>
</evidence>
<keyword evidence="7" id="KW-1185">Reference proteome</keyword>
<keyword evidence="4" id="KW-0732">Signal</keyword>
<dbReference type="InterPro" id="IPR002347">
    <property type="entry name" value="SDR_fam"/>
</dbReference>
<dbReference type="SMART" id="SM00822">
    <property type="entry name" value="PKS_KR"/>
    <property type="match status" value="1"/>
</dbReference>
<comment type="caution">
    <text evidence="6">The sequence shown here is derived from an EMBL/GenBank/DDBJ whole genome shotgun (WGS) entry which is preliminary data.</text>
</comment>
<dbReference type="EMBL" id="JACHGN010000005">
    <property type="protein sequence ID" value="MBB5133079.1"/>
    <property type="molecule type" value="Genomic_DNA"/>
</dbReference>
<dbReference type="InterPro" id="IPR057326">
    <property type="entry name" value="KR_dom"/>
</dbReference>
<evidence type="ECO:0000313" key="6">
    <source>
        <dbReference type="EMBL" id="MBB5133079.1"/>
    </source>
</evidence>
<sequence length="307" mass="32069">MSGTSPMARRSLLTAATVGAAGLALSAGPLGAKPAAAGVTAPTSRRYEGKVVLVTGATSGIGRAAAIAFAGEGAKVGFCGRREHLGQQVEREIRRAGGEATYIRADVRDPRQVKTFVDRVAQKYGGLHVAMNNAGIQYRKTIADMTVEEWDDTHHTNARGVFLCIKHEAPYIRDSGGGVILVTGSANEFGTRPMLGAYAASKGAVTGLVRTAAIEYGGAPWNIRVVALSPGTTNTALVDAWRPILAPDDTDEEWERRKAGPQPGIDGLKRMAKPEELANAALALASDDMTFLTGTSVLVDGGMLAGL</sequence>
<dbReference type="InterPro" id="IPR006311">
    <property type="entry name" value="TAT_signal"/>
</dbReference>
<dbReference type="PANTHER" id="PTHR24321">
    <property type="entry name" value="DEHYDROGENASES, SHORT CHAIN"/>
    <property type="match status" value="1"/>
</dbReference>
<organism evidence="6 7">
    <name type="scientific">Thermocatellispora tengchongensis</name>
    <dbReference type="NCBI Taxonomy" id="1073253"/>
    <lineage>
        <taxon>Bacteria</taxon>
        <taxon>Bacillati</taxon>
        <taxon>Actinomycetota</taxon>
        <taxon>Actinomycetes</taxon>
        <taxon>Streptosporangiales</taxon>
        <taxon>Streptosporangiaceae</taxon>
        <taxon>Thermocatellispora</taxon>
    </lineage>
</organism>
<dbReference type="GO" id="GO:0016491">
    <property type="term" value="F:oxidoreductase activity"/>
    <property type="evidence" value="ECO:0007669"/>
    <property type="project" value="UniProtKB-KW"/>
</dbReference>
<dbReference type="FunFam" id="3.40.50.720:FF:000084">
    <property type="entry name" value="Short-chain dehydrogenase reductase"/>
    <property type="match status" value="1"/>
</dbReference>
<evidence type="ECO:0000256" key="4">
    <source>
        <dbReference type="SAM" id="SignalP"/>
    </source>
</evidence>
<protein>
    <submittedName>
        <fullName evidence="6">NAD(P)-dependent dehydrogenase (Short-subunit alcohol dehydrogenase family)</fullName>
    </submittedName>
</protein>
<dbReference type="PRINTS" id="PR00081">
    <property type="entry name" value="GDHRDH"/>
</dbReference>
<dbReference type="InterPro" id="IPR020904">
    <property type="entry name" value="Sc_DH/Rdtase_CS"/>
</dbReference>
<keyword evidence="2" id="KW-0560">Oxidoreductase</keyword>
<dbReference type="RefSeq" id="WP_221336223.1">
    <property type="nucleotide sequence ID" value="NZ_BAABIX010000010.1"/>
</dbReference>
<feature type="chain" id="PRO_5038447989" evidence="4">
    <location>
        <begin position="33"/>
        <end position="307"/>
    </location>
</feature>
<proteinExistence type="inferred from homology"/>
<dbReference type="PROSITE" id="PS51318">
    <property type="entry name" value="TAT"/>
    <property type="match status" value="1"/>
</dbReference>
<dbReference type="CDD" id="cd05233">
    <property type="entry name" value="SDR_c"/>
    <property type="match status" value="1"/>
</dbReference>
<dbReference type="SUPFAM" id="SSF51735">
    <property type="entry name" value="NAD(P)-binding Rossmann-fold domains"/>
    <property type="match status" value="1"/>
</dbReference>
<dbReference type="InterPro" id="IPR036291">
    <property type="entry name" value="NAD(P)-bd_dom_sf"/>
</dbReference>
<dbReference type="PROSITE" id="PS00061">
    <property type="entry name" value="ADH_SHORT"/>
    <property type="match status" value="1"/>
</dbReference>
<keyword evidence="3" id="KW-0520">NAD</keyword>
<comment type="similarity">
    <text evidence="1">Belongs to the short-chain dehydrogenases/reductases (SDR) family.</text>
</comment>
<evidence type="ECO:0000256" key="2">
    <source>
        <dbReference type="ARBA" id="ARBA00023002"/>
    </source>
</evidence>
<dbReference type="Gene3D" id="3.40.50.720">
    <property type="entry name" value="NAD(P)-binding Rossmann-like Domain"/>
    <property type="match status" value="1"/>
</dbReference>
<dbReference type="Proteomes" id="UP000578449">
    <property type="component" value="Unassembled WGS sequence"/>
</dbReference>
<feature type="signal peptide" evidence="4">
    <location>
        <begin position="1"/>
        <end position="32"/>
    </location>
</feature>
<evidence type="ECO:0000256" key="3">
    <source>
        <dbReference type="ARBA" id="ARBA00023027"/>
    </source>
</evidence>
<dbReference type="Pfam" id="PF13561">
    <property type="entry name" value="adh_short_C2"/>
    <property type="match status" value="1"/>
</dbReference>
<dbReference type="PANTHER" id="PTHR24321:SF8">
    <property type="entry name" value="ESTRADIOL 17-BETA-DEHYDROGENASE 8-RELATED"/>
    <property type="match status" value="1"/>
</dbReference>
<gene>
    <name evidence="6" type="ORF">HNP84_002800</name>
</gene>
<dbReference type="AlphaFoldDB" id="A0A840P266"/>